<accession>A0A8J2WRL4</accession>
<comment type="caution">
    <text evidence="4">The sequence shown here is derived from an EMBL/GenBank/DDBJ whole genome shotgun (WGS) entry which is preliminary data.</text>
</comment>
<dbReference type="EMBL" id="CAKKNE010000001">
    <property type="protein sequence ID" value="CAH0364494.1"/>
    <property type="molecule type" value="Genomic_DNA"/>
</dbReference>
<proteinExistence type="predicted"/>
<keyword evidence="1" id="KW-0862">Zinc</keyword>
<feature type="compositionally biased region" description="Pro residues" evidence="2">
    <location>
        <begin position="421"/>
        <end position="432"/>
    </location>
</feature>
<feature type="region of interest" description="Disordered" evidence="2">
    <location>
        <begin position="410"/>
        <end position="432"/>
    </location>
</feature>
<reference evidence="4" key="1">
    <citation type="submission" date="2021-11" db="EMBL/GenBank/DDBJ databases">
        <authorList>
            <consortium name="Genoscope - CEA"/>
            <person name="William W."/>
        </authorList>
    </citation>
    <scope>NUCLEOTIDE SEQUENCE</scope>
</reference>
<sequence>MSPGEVVVEGVVVEQPAEQEAVRATTAGEVFCISEQTVSVTPGKLGLTFECERPLVVTRVATGSPLFGRVHAGAKLVAVDGVGATPYNIHDVKGGIFTKGQKGLLDATKAKTLIFQRNDLSGVKYVGREGIEGRLMSTDAVVDVLAMDRGLFDAANAAKARTHWGEPGNLALVDGASNPVEVCCVPPLCTFVSVMVYTYVAVIYCLAPLWCECWCCCCCRKSTPHEDMAFPDWADRALVFTDKGVVGRREFTGEVNAITWDGFRIEDVRIRTFDAPCLCTSPHYALCCVEGRDPRFDPDPLVLSCYFGFLVPCCRCALCRPEAPGLYRATISSIHKTQDGRHEHTTARIEVLALARSPDDLRSSLRAAKEKYGAPTAAVPTAPPPPPKTHTCRNCGATFRGRNALFRHLRDERCGQVPRASAPPPPPPPPPP</sequence>
<feature type="region of interest" description="Disordered" evidence="2">
    <location>
        <begin position="369"/>
        <end position="389"/>
    </location>
</feature>
<organism evidence="4 5">
    <name type="scientific">Pelagomonas calceolata</name>
    <dbReference type="NCBI Taxonomy" id="35677"/>
    <lineage>
        <taxon>Eukaryota</taxon>
        <taxon>Sar</taxon>
        <taxon>Stramenopiles</taxon>
        <taxon>Ochrophyta</taxon>
        <taxon>Pelagophyceae</taxon>
        <taxon>Pelagomonadales</taxon>
        <taxon>Pelagomonadaceae</taxon>
        <taxon>Pelagomonas</taxon>
    </lineage>
</organism>
<name>A0A8J2WRL4_9STRA</name>
<evidence type="ECO:0000256" key="1">
    <source>
        <dbReference type="PROSITE-ProRule" id="PRU00042"/>
    </source>
</evidence>
<dbReference type="AlphaFoldDB" id="A0A8J2WRL4"/>
<evidence type="ECO:0000313" key="5">
    <source>
        <dbReference type="Proteomes" id="UP000789595"/>
    </source>
</evidence>
<keyword evidence="5" id="KW-1185">Reference proteome</keyword>
<evidence type="ECO:0000256" key="2">
    <source>
        <dbReference type="SAM" id="MobiDB-lite"/>
    </source>
</evidence>
<dbReference type="GO" id="GO:0008270">
    <property type="term" value="F:zinc ion binding"/>
    <property type="evidence" value="ECO:0007669"/>
    <property type="project" value="UniProtKB-KW"/>
</dbReference>
<evidence type="ECO:0000313" key="4">
    <source>
        <dbReference type="EMBL" id="CAH0364494.1"/>
    </source>
</evidence>
<dbReference type="InterPro" id="IPR013087">
    <property type="entry name" value="Znf_C2H2_type"/>
</dbReference>
<keyword evidence="1" id="KW-0863">Zinc-finger</keyword>
<dbReference type="PROSITE" id="PS50157">
    <property type="entry name" value="ZINC_FINGER_C2H2_2"/>
    <property type="match status" value="1"/>
</dbReference>
<dbReference type="Proteomes" id="UP000789595">
    <property type="component" value="Unassembled WGS sequence"/>
</dbReference>
<evidence type="ECO:0000259" key="3">
    <source>
        <dbReference type="PROSITE" id="PS50157"/>
    </source>
</evidence>
<gene>
    <name evidence="4" type="ORF">PECAL_1P08590</name>
</gene>
<keyword evidence="1" id="KW-0479">Metal-binding</keyword>
<feature type="domain" description="C2H2-type" evidence="3">
    <location>
        <begin position="390"/>
        <end position="418"/>
    </location>
</feature>
<protein>
    <recommendedName>
        <fullName evidence="3">C2H2-type domain-containing protein</fullName>
    </recommendedName>
</protein>